<sequence>MSSKIPTDAGATGSSIADIYKAMAEENEINKANTTAKLATMGPKAAKDIVG</sequence>
<reference evidence="1 2" key="1">
    <citation type="submission" date="2021-02" db="EMBL/GenBank/DDBJ databases">
        <authorList>
            <person name="Vanwijnsberghe S."/>
        </authorList>
    </citation>
    <scope>NUCLEOTIDE SEQUENCE [LARGE SCALE GENOMIC DNA]</scope>
    <source>
        <strain evidence="1 2">R-69776</strain>
    </source>
</reference>
<protein>
    <submittedName>
        <fullName evidence="1">Uncharacterized protein</fullName>
    </submittedName>
</protein>
<name>A0ABN7MY56_9BURK</name>
<comment type="caution">
    <text evidence="1">The sequence shown here is derived from an EMBL/GenBank/DDBJ whole genome shotgun (WGS) entry which is preliminary data.</text>
</comment>
<proteinExistence type="predicted"/>
<dbReference type="GeneID" id="97053117"/>
<organism evidence="1 2">
    <name type="scientific">Paraburkholderia nemoris</name>
    <dbReference type="NCBI Taxonomy" id="2793076"/>
    <lineage>
        <taxon>Bacteria</taxon>
        <taxon>Pseudomonadati</taxon>
        <taxon>Pseudomonadota</taxon>
        <taxon>Betaproteobacteria</taxon>
        <taxon>Burkholderiales</taxon>
        <taxon>Burkholderiaceae</taxon>
        <taxon>Paraburkholderia</taxon>
    </lineage>
</organism>
<dbReference type="RefSeq" id="WP_165848098.1">
    <property type="nucleotide sequence ID" value="NZ_CAJNAW010000023.1"/>
</dbReference>
<dbReference type="EMBL" id="CAJNBH010000024">
    <property type="protein sequence ID" value="CAE6826860.1"/>
    <property type="molecule type" value="Genomic_DNA"/>
</dbReference>
<dbReference type="Proteomes" id="UP000673821">
    <property type="component" value="Unassembled WGS sequence"/>
</dbReference>
<evidence type="ECO:0000313" key="2">
    <source>
        <dbReference type="Proteomes" id="UP000673821"/>
    </source>
</evidence>
<accession>A0ABN7MY56</accession>
<evidence type="ECO:0000313" key="1">
    <source>
        <dbReference type="EMBL" id="CAE6826860.1"/>
    </source>
</evidence>
<gene>
    <name evidence="1" type="ORF">R69776_06415</name>
</gene>
<keyword evidence="2" id="KW-1185">Reference proteome</keyword>